<evidence type="ECO:0000313" key="13">
    <source>
        <dbReference type="EMBL" id="GAA5146372.1"/>
    </source>
</evidence>
<dbReference type="PROSITE" id="PS60001">
    <property type="entry name" value="NOS"/>
    <property type="match status" value="1"/>
</dbReference>
<keyword evidence="9 11" id="KW-0408">Iron</keyword>
<evidence type="ECO:0000256" key="8">
    <source>
        <dbReference type="ARBA" id="ARBA00023002"/>
    </source>
</evidence>
<dbReference type="EC" id="1.14.14.47" evidence="4 11"/>
<keyword evidence="6 11" id="KW-0349">Heme</keyword>
<evidence type="ECO:0000256" key="9">
    <source>
        <dbReference type="ARBA" id="ARBA00023004"/>
    </source>
</evidence>
<evidence type="ECO:0000256" key="10">
    <source>
        <dbReference type="ARBA" id="ARBA00048713"/>
    </source>
</evidence>
<keyword evidence="14" id="KW-1185">Reference proteome</keyword>
<comment type="subunit">
    <text evidence="11">Homodimer.</text>
</comment>
<dbReference type="PANTHER" id="PTHR43410">
    <property type="entry name" value="NITRIC OXIDE SYNTHASE OXYGENASE"/>
    <property type="match status" value="1"/>
</dbReference>
<evidence type="ECO:0000256" key="1">
    <source>
        <dbReference type="ARBA" id="ARBA00001971"/>
    </source>
</evidence>
<dbReference type="PIRSF" id="PIRSF037219">
    <property type="entry name" value="NOS_oxygenase"/>
    <property type="match status" value="1"/>
</dbReference>
<dbReference type="SUPFAM" id="SSF56512">
    <property type="entry name" value="Nitric oxide (NO) synthase oxygenase domain"/>
    <property type="match status" value="1"/>
</dbReference>
<comment type="caution">
    <text evidence="13">The sequence shown here is derived from an EMBL/GenBank/DDBJ whole genome shotgun (WGS) entry which is preliminary data.</text>
</comment>
<feature type="domain" description="Nitric oxide synthase (NOS)" evidence="12">
    <location>
        <begin position="94"/>
        <end position="101"/>
    </location>
</feature>
<dbReference type="PANTHER" id="PTHR43410:SF1">
    <property type="entry name" value="NITRIC OXIDE SYNTHASE"/>
    <property type="match status" value="1"/>
</dbReference>
<dbReference type="InterPro" id="IPR017142">
    <property type="entry name" value="Nitric_oxide_synthase_Oase-su"/>
</dbReference>
<comment type="miscellaneous">
    <text evidence="11">This protein is similar to the oxygenase domain of eukaryotic nitric oxide synthases but lacks the reductase domain which, in eukaryotes, is responsible for transfer of electrons to the ferric heme during nitric oxide synthesis.</text>
</comment>
<evidence type="ECO:0000313" key="14">
    <source>
        <dbReference type="Proteomes" id="UP001428817"/>
    </source>
</evidence>
<dbReference type="Pfam" id="PF02898">
    <property type="entry name" value="NO_synthase"/>
    <property type="match status" value="1"/>
</dbReference>
<evidence type="ECO:0000256" key="5">
    <source>
        <dbReference type="ARBA" id="ARBA00018859"/>
    </source>
</evidence>
<dbReference type="Gene3D" id="3.90.340.10">
    <property type="entry name" value="Nitric Oxide Synthase, Chain A, domain 1"/>
    <property type="match status" value="1"/>
</dbReference>
<dbReference type="InterPro" id="IPR050607">
    <property type="entry name" value="NOS"/>
</dbReference>
<evidence type="ECO:0000256" key="3">
    <source>
        <dbReference type="ARBA" id="ARBA00005411"/>
    </source>
</evidence>
<dbReference type="InterPro" id="IPR004030">
    <property type="entry name" value="NOS_N"/>
</dbReference>
<dbReference type="InterPro" id="IPR044943">
    <property type="entry name" value="NOS_dom_1"/>
</dbReference>
<organism evidence="13 14">
    <name type="scientific">Pseudonocardia eucalypti</name>
    <dbReference type="NCBI Taxonomy" id="648755"/>
    <lineage>
        <taxon>Bacteria</taxon>
        <taxon>Bacillati</taxon>
        <taxon>Actinomycetota</taxon>
        <taxon>Actinomycetes</taxon>
        <taxon>Pseudonocardiales</taxon>
        <taxon>Pseudonocardiaceae</taxon>
        <taxon>Pseudonocardia</taxon>
    </lineage>
</organism>
<evidence type="ECO:0000256" key="2">
    <source>
        <dbReference type="ARBA" id="ARBA00002642"/>
    </source>
</evidence>
<evidence type="ECO:0000256" key="7">
    <source>
        <dbReference type="ARBA" id="ARBA00022723"/>
    </source>
</evidence>
<dbReference type="Proteomes" id="UP001428817">
    <property type="component" value="Unassembled WGS sequence"/>
</dbReference>
<dbReference type="InterPro" id="IPR044944">
    <property type="entry name" value="NOS_dom_3"/>
</dbReference>
<sequence>MTQLPHSVLERARSVPDPADRCPVHLVPDAPAGPVEVAEAKDFLERLYAESKPATPFDQRLSQVASEIDRTGSYLHTAGELRFGARLAWRNAARCIGRLYWQSLAVRDRRHLDAPADVAAECIEHLRDATRNGQIRATLTVFAPDRPGRPGPKIHNEQLIRYAGHRLSADRSGAVCGDPRMVDFTERVKGLGWRPRARHGEPRREGAFDVLPLMVSGDDVEPELFDLPGDAVLEVPLRHPEHPWFADLGLRWYAVPAISNMPLVIGGVRYPAAPFNGWYLNTEIGARNLADQDRYDLLPLIGRLLRLDVSSPRTLWRDRALVELVRAVQYSFDADGVRMADHHTESERFITHVANEERAGRPCPTDWSWIVPPMSGGLTPVFHRYYDPPDDALRPAFLPPEG</sequence>
<evidence type="ECO:0000259" key="12">
    <source>
        <dbReference type="PROSITE" id="PS60001"/>
    </source>
</evidence>
<keyword evidence="8 11" id="KW-0560">Oxidoreductase</keyword>
<proteinExistence type="inferred from homology"/>
<dbReference type="Gene3D" id="3.90.1230.10">
    <property type="entry name" value="Nitric Oxide Synthase, Chain A, domain 3"/>
    <property type="match status" value="1"/>
</dbReference>
<protein>
    <recommendedName>
        <fullName evidence="5 11">Nitric oxide synthase oxygenase</fullName>
        <ecNumber evidence="4 11">1.14.14.47</ecNumber>
    </recommendedName>
</protein>
<comment type="catalytic activity">
    <reaction evidence="10">
        <text>3 reduced [flavodoxin] + 2 L-arginine + 4 O2 = 3 oxidized [flavodoxin] + 2 L-citrulline + 2 nitric oxide + 4 H2O + 5 H(+)</text>
        <dbReference type="Rhea" id="RHEA:52324"/>
        <dbReference type="Rhea" id="RHEA-COMP:10622"/>
        <dbReference type="Rhea" id="RHEA-COMP:10623"/>
        <dbReference type="ChEBI" id="CHEBI:15377"/>
        <dbReference type="ChEBI" id="CHEBI:15378"/>
        <dbReference type="ChEBI" id="CHEBI:15379"/>
        <dbReference type="ChEBI" id="CHEBI:16480"/>
        <dbReference type="ChEBI" id="CHEBI:32682"/>
        <dbReference type="ChEBI" id="CHEBI:57618"/>
        <dbReference type="ChEBI" id="CHEBI:57743"/>
        <dbReference type="ChEBI" id="CHEBI:58210"/>
        <dbReference type="EC" id="1.14.14.47"/>
    </reaction>
</comment>
<gene>
    <name evidence="13" type="ORF">GCM10023321_05730</name>
</gene>
<comment type="cofactor">
    <cofactor evidence="1 11">
        <name>heme</name>
        <dbReference type="ChEBI" id="CHEBI:30413"/>
    </cofactor>
</comment>
<evidence type="ECO:0000256" key="6">
    <source>
        <dbReference type="ARBA" id="ARBA00022617"/>
    </source>
</evidence>
<evidence type="ECO:0000256" key="4">
    <source>
        <dbReference type="ARBA" id="ARBA00012735"/>
    </source>
</evidence>
<dbReference type="InterPro" id="IPR036119">
    <property type="entry name" value="NOS_N_sf"/>
</dbReference>
<dbReference type="InterPro" id="IPR044940">
    <property type="entry name" value="NOS_dom_2"/>
</dbReference>
<dbReference type="EMBL" id="BAABJP010000001">
    <property type="protein sequence ID" value="GAA5146372.1"/>
    <property type="molecule type" value="Genomic_DNA"/>
</dbReference>
<dbReference type="Gene3D" id="3.90.440.10">
    <property type="entry name" value="Nitric Oxide Synthase,Heme Domain,Chain A domain 2"/>
    <property type="match status" value="1"/>
</dbReference>
<evidence type="ECO:0000256" key="11">
    <source>
        <dbReference type="PIRNR" id="PIRNR037219"/>
    </source>
</evidence>
<accession>A0ABP9PH21</accession>
<comment type="function">
    <text evidence="2 11">Catalyzes the production of nitric oxide.</text>
</comment>
<keyword evidence="7 11" id="KW-0479">Metal-binding</keyword>
<name>A0ABP9PH21_9PSEU</name>
<comment type="similarity">
    <text evidence="3 11">Belongs to the NOS family. Bacterial NOS oxygenase subfamily.</text>
</comment>
<reference evidence="14" key="1">
    <citation type="journal article" date="2019" name="Int. J. Syst. Evol. Microbiol.">
        <title>The Global Catalogue of Microorganisms (GCM) 10K type strain sequencing project: providing services to taxonomists for standard genome sequencing and annotation.</title>
        <authorList>
            <consortium name="The Broad Institute Genomics Platform"/>
            <consortium name="The Broad Institute Genome Sequencing Center for Infectious Disease"/>
            <person name="Wu L."/>
            <person name="Ma J."/>
        </authorList>
    </citation>
    <scope>NUCLEOTIDE SEQUENCE [LARGE SCALE GENOMIC DNA]</scope>
    <source>
        <strain evidence="14">JCM 18303</strain>
    </source>
</reference>